<proteinExistence type="predicted"/>
<dbReference type="Pfam" id="PF05714">
    <property type="entry name" value="PFam54_60"/>
    <property type="match status" value="1"/>
</dbReference>
<keyword evidence="1" id="KW-0614">Plasmid</keyword>
<dbReference type="Gene3D" id="1.10.3160.10">
    <property type="entry name" value="Bbcrasp-1"/>
    <property type="match status" value="1"/>
</dbReference>
<evidence type="ECO:0000313" key="2">
    <source>
        <dbReference type="Proteomes" id="UP000005212"/>
    </source>
</evidence>
<dbReference type="Proteomes" id="UP000005212">
    <property type="component" value="Plasmid unnamed9"/>
</dbReference>
<accession>I0FE56</accession>
<gene>
    <name evidence="1" type="ordered locus">Q7M_1054</name>
</gene>
<dbReference type="KEGG" id="bcw:Q7M_1054"/>
<sequence>MLTSYNKFKSLIDGPEGFSNSFFDDMKKSFNADLEQSAQNNFYASLGFDAVVIHNFKRIITTFDLNKYYYDTEIGNSFIHKLRHLSLKLIVPIDKLLQENNNIGVLKDSSNMEGLKELAMILDNVRGKWDMFLDQVKNTINEAANLTVKNAVVNKLEIVNSLKIEDPNQQCVDVQGINNKLCDLKRELLQLFISVKDKVLALVRDVVKK</sequence>
<dbReference type="HOGENOM" id="CLU_076832_2_0_12"/>
<dbReference type="InterPro" id="IPR008421">
    <property type="entry name" value="Borrelia_lipoprotein_PFam54/60"/>
</dbReference>
<evidence type="ECO:0000313" key="1">
    <source>
        <dbReference type="EMBL" id="AFI31762.1"/>
    </source>
</evidence>
<reference evidence="2" key="2">
    <citation type="submission" date="2012-03" db="EMBL/GenBank/DDBJ databases">
        <title>Complete genome sequence of Borrelia crocidurae.</title>
        <authorList>
            <person name="Elbir H."/>
            <person name="Gimenez G."/>
            <person name="Robert C."/>
            <person name="Raoult D."/>
            <person name="Drancourt M."/>
        </authorList>
    </citation>
    <scope>NUCLEOTIDE SEQUENCE [LARGE SCALE GENOMIC DNA]</scope>
    <source>
        <strain evidence="2">Achema</strain>
        <plasmid evidence="2">unnamed9</plasmid>
    </source>
</reference>
<dbReference type="AlphaFoldDB" id="I0FE56"/>
<reference evidence="1 2" key="1">
    <citation type="journal article" date="2012" name="J. Bacteriol.">
        <title>Complete Genome Sequence of Borrelia crocidurae.</title>
        <authorList>
            <person name="Elbir H."/>
            <person name="Gimenez G."/>
            <person name="Robert C."/>
            <person name="Bergstrom S."/>
            <person name="Cutler S."/>
            <person name="Raoult D."/>
            <person name="Drancourt M."/>
        </authorList>
    </citation>
    <scope>NUCLEOTIDE SEQUENCE [LARGE SCALE GENOMIC DNA]</scope>
    <source>
        <strain evidence="1 2">Achema</strain>
        <plasmid evidence="2">unnamed9</plasmid>
    </source>
</reference>
<name>I0FE56_BORCA</name>
<protein>
    <submittedName>
        <fullName evidence="1">Putative lipoprotein</fullName>
    </submittedName>
</protein>
<organism evidence="1 2">
    <name type="scientific">Borrelia crocidurae (strain Achema)</name>
    <dbReference type="NCBI Taxonomy" id="1155096"/>
    <lineage>
        <taxon>Bacteria</taxon>
        <taxon>Pseudomonadati</taxon>
        <taxon>Spirochaetota</taxon>
        <taxon>Spirochaetia</taxon>
        <taxon>Spirochaetales</taxon>
        <taxon>Borreliaceae</taxon>
        <taxon>Borrelia</taxon>
    </lineage>
</organism>
<keyword evidence="1" id="KW-0449">Lipoprotein</keyword>
<dbReference type="PATRIC" id="fig|1155096.3.peg.985"/>
<geneLocation type="plasmid" evidence="2">
    <name>unnamed9</name>
</geneLocation>
<dbReference type="EMBL" id="CP003435">
    <property type="protein sequence ID" value="AFI31762.1"/>
    <property type="molecule type" value="Genomic_DNA"/>
</dbReference>